<feature type="region of interest" description="Disordered" evidence="1">
    <location>
        <begin position="168"/>
        <end position="195"/>
    </location>
</feature>
<evidence type="ECO:0000313" key="2">
    <source>
        <dbReference type="EMBL" id="KAH9644157.1"/>
    </source>
</evidence>
<comment type="caution">
    <text evidence="2">The sequence shown here is derived from an EMBL/GenBank/DDBJ whole genome shotgun (WGS) entry which is preliminary data.</text>
</comment>
<organism evidence="2 3">
    <name type="scientific">Spodoptera exigua</name>
    <name type="common">Beet armyworm</name>
    <name type="synonym">Noctua fulgens</name>
    <dbReference type="NCBI Taxonomy" id="7107"/>
    <lineage>
        <taxon>Eukaryota</taxon>
        <taxon>Metazoa</taxon>
        <taxon>Ecdysozoa</taxon>
        <taxon>Arthropoda</taxon>
        <taxon>Hexapoda</taxon>
        <taxon>Insecta</taxon>
        <taxon>Pterygota</taxon>
        <taxon>Neoptera</taxon>
        <taxon>Endopterygota</taxon>
        <taxon>Lepidoptera</taxon>
        <taxon>Glossata</taxon>
        <taxon>Ditrysia</taxon>
        <taxon>Noctuoidea</taxon>
        <taxon>Noctuidae</taxon>
        <taxon>Amphipyrinae</taxon>
        <taxon>Spodoptera</taxon>
    </lineage>
</organism>
<evidence type="ECO:0008006" key="4">
    <source>
        <dbReference type="Google" id="ProtNLM"/>
    </source>
</evidence>
<reference evidence="2" key="1">
    <citation type="journal article" date="2021" name="G3 (Bethesda)">
        <title>Genome and transcriptome analysis of the beet armyworm Spodoptera exigua reveals targets for pest control. .</title>
        <authorList>
            <person name="Simon S."/>
            <person name="Breeschoten T."/>
            <person name="Jansen H.J."/>
            <person name="Dirks R.P."/>
            <person name="Schranz M.E."/>
            <person name="Ros V.I.D."/>
        </authorList>
    </citation>
    <scope>NUCLEOTIDE SEQUENCE</scope>
    <source>
        <strain evidence="2">TB_SE_WUR_2020</strain>
    </source>
</reference>
<sequence length="292" mass="32415">MEALSNLQFNLQSTISKARSNFKKSPKERLTSSYIETRLENLEANWSAFFETHRKIVSSVKSIEYEKSEYNLKNVYETTEELFTEYKAELKEALKKIVCSDSSAKDNHKLANCKRFAGLDIEKRRNFVQTNGLCYNCLGANHSVYACRQSSRCHICKRKHHSLLHLKNVSKSGGDSNNPDQVVESSGSAVTTSNQSNSTNILSCFANSHSQILLATALIVAESKSGTAIVLRSLLDQGSQASFVTESAVQLLGLKRIPTKGSISGIGCDQEKSSISLNSMVLIKKGRLWQTF</sequence>
<evidence type="ECO:0000313" key="3">
    <source>
        <dbReference type="Proteomes" id="UP000814243"/>
    </source>
</evidence>
<proteinExistence type="predicted"/>
<accession>A0A922MWP9</accession>
<protein>
    <recommendedName>
        <fullName evidence="4">Peptidase aspartic putative domain-containing protein</fullName>
    </recommendedName>
</protein>
<dbReference type="AlphaFoldDB" id="A0A922MWP9"/>
<dbReference type="PANTHER" id="PTHR47331:SF1">
    <property type="entry name" value="GAG-LIKE PROTEIN"/>
    <property type="match status" value="1"/>
</dbReference>
<feature type="compositionally biased region" description="Polar residues" evidence="1">
    <location>
        <begin position="169"/>
        <end position="195"/>
    </location>
</feature>
<dbReference type="EMBL" id="JACEFF010000099">
    <property type="protein sequence ID" value="KAH9644157.1"/>
    <property type="molecule type" value="Genomic_DNA"/>
</dbReference>
<gene>
    <name evidence="2" type="ORF">HF086_018378</name>
</gene>
<dbReference type="PANTHER" id="PTHR47331">
    <property type="entry name" value="PHD-TYPE DOMAIN-CONTAINING PROTEIN"/>
    <property type="match status" value="1"/>
</dbReference>
<name>A0A922MWP9_SPOEX</name>
<evidence type="ECO:0000256" key="1">
    <source>
        <dbReference type="SAM" id="MobiDB-lite"/>
    </source>
</evidence>
<dbReference type="Proteomes" id="UP000814243">
    <property type="component" value="Unassembled WGS sequence"/>
</dbReference>